<keyword evidence="1" id="KW-0479">Metal-binding</keyword>
<keyword evidence="3" id="KW-0862">Zinc</keyword>
<evidence type="ECO:0000259" key="6">
    <source>
        <dbReference type="PROSITE" id="PS50808"/>
    </source>
</evidence>
<dbReference type="InterPro" id="IPR003656">
    <property type="entry name" value="Znf_BED"/>
</dbReference>
<dbReference type="AlphaFoldDB" id="A0AAD5QCA6"/>
<evidence type="ECO:0000256" key="1">
    <source>
        <dbReference type="ARBA" id="ARBA00022723"/>
    </source>
</evidence>
<evidence type="ECO:0000256" key="2">
    <source>
        <dbReference type="ARBA" id="ARBA00022771"/>
    </source>
</evidence>
<protein>
    <recommendedName>
        <fullName evidence="6">BED-type domain-containing protein</fullName>
    </recommendedName>
</protein>
<dbReference type="Proteomes" id="UP001209570">
    <property type="component" value="Unassembled WGS sequence"/>
</dbReference>
<dbReference type="EMBL" id="JAKCXM010000071">
    <property type="protein sequence ID" value="KAJ0403997.1"/>
    <property type="molecule type" value="Genomic_DNA"/>
</dbReference>
<name>A0AAD5QCA6_PYTIN</name>
<organism evidence="7 8">
    <name type="scientific">Pythium insidiosum</name>
    <name type="common">Pythiosis disease agent</name>
    <dbReference type="NCBI Taxonomy" id="114742"/>
    <lineage>
        <taxon>Eukaryota</taxon>
        <taxon>Sar</taxon>
        <taxon>Stramenopiles</taxon>
        <taxon>Oomycota</taxon>
        <taxon>Peronosporomycetes</taxon>
        <taxon>Pythiales</taxon>
        <taxon>Pythiaceae</taxon>
        <taxon>Pythium</taxon>
    </lineage>
</organism>
<evidence type="ECO:0000313" key="7">
    <source>
        <dbReference type="EMBL" id="KAJ0403997.1"/>
    </source>
</evidence>
<feature type="region of interest" description="Disordered" evidence="5">
    <location>
        <begin position="88"/>
        <end position="108"/>
    </location>
</feature>
<gene>
    <name evidence="7" type="ORF">P43SY_001391</name>
</gene>
<evidence type="ECO:0000313" key="8">
    <source>
        <dbReference type="Proteomes" id="UP001209570"/>
    </source>
</evidence>
<dbReference type="GO" id="GO:0003677">
    <property type="term" value="F:DNA binding"/>
    <property type="evidence" value="ECO:0007669"/>
    <property type="project" value="InterPro"/>
</dbReference>
<feature type="domain" description="BED-type" evidence="6">
    <location>
        <begin position="6"/>
        <end position="57"/>
    </location>
</feature>
<keyword evidence="2 4" id="KW-0863">Zinc-finger</keyword>
<dbReference type="PROSITE" id="PS50808">
    <property type="entry name" value="ZF_BED"/>
    <property type="match status" value="1"/>
</dbReference>
<reference evidence="7" key="1">
    <citation type="submission" date="2021-12" db="EMBL/GenBank/DDBJ databases">
        <title>Prjna785345.</title>
        <authorList>
            <person name="Rujirawat T."/>
            <person name="Krajaejun T."/>
        </authorList>
    </citation>
    <scope>NUCLEOTIDE SEQUENCE</scope>
    <source>
        <strain evidence="7">Pi057C3</strain>
    </source>
</reference>
<dbReference type="GO" id="GO:0008270">
    <property type="term" value="F:zinc ion binding"/>
    <property type="evidence" value="ECO:0007669"/>
    <property type="project" value="UniProtKB-KW"/>
</dbReference>
<keyword evidence="8" id="KW-1185">Reference proteome</keyword>
<comment type="caution">
    <text evidence="7">The sequence shown here is derived from an EMBL/GenBank/DDBJ whole genome shotgun (WGS) entry which is preliminary data.</text>
</comment>
<accession>A0AAD5QCA6</accession>
<proteinExistence type="predicted"/>
<evidence type="ECO:0000256" key="5">
    <source>
        <dbReference type="SAM" id="MobiDB-lite"/>
    </source>
</evidence>
<sequence>MPKAGRRRSAVWACFTENTASGKRRVLCLFCHHDLVANPIRMVRHIVRQCPNADEHHKKICREYQALTVPARRRPVVGGQATEAAKSADALELESARVHSDASAPPTE</sequence>
<evidence type="ECO:0000256" key="4">
    <source>
        <dbReference type="PROSITE-ProRule" id="PRU00027"/>
    </source>
</evidence>
<evidence type="ECO:0000256" key="3">
    <source>
        <dbReference type="ARBA" id="ARBA00022833"/>
    </source>
</evidence>